<organism evidence="1 2">
    <name type="scientific">Sphingomonas pokkalii</name>
    <dbReference type="NCBI Taxonomy" id="2175090"/>
    <lineage>
        <taxon>Bacteria</taxon>
        <taxon>Pseudomonadati</taxon>
        <taxon>Pseudomonadota</taxon>
        <taxon>Alphaproteobacteria</taxon>
        <taxon>Sphingomonadales</taxon>
        <taxon>Sphingomonadaceae</taxon>
        <taxon>Sphingomonas</taxon>
    </lineage>
</organism>
<name>A0A2U0SIL8_9SPHN</name>
<dbReference type="Pfam" id="PF21983">
    <property type="entry name" value="NikA-like"/>
    <property type="match status" value="1"/>
</dbReference>
<accession>A0A2U0SIL8</accession>
<evidence type="ECO:0000313" key="2">
    <source>
        <dbReference type="Proteomes" id="UP000245890"/>
    </source>
</evidence>
<sequence>MATQLPETRSSRVVVLVSPEEKRRIAANAEAADMTMSDFMRTAAERYTEPTDAEMTLMRDLLAQLEGANARTDAAFAQLDAARTTAAQFDEDAYRAQVREQLLADPSIDWDALSTALSGWARA</sequence>
<dbReference type="InterPro" id="IPR053842">
    <property type="entry name" value="NikA-like"/>
</dbReference>
<comment type="caution">
    <text evidence="1">The sequence shown here is derived from an EMBL/GenBank/DDBJ whole genome shotgun (WGS) entry which is preliminary data.</text>
</comment>
<dbReference type="Proteomes" id="UP000245890">
    <property type="component" value="Unassembled WGS sequence"/>
</dbReference>
<dbReference type="EMBL" id="QENQ01000001">
    <property type="protein sequence ID" value="PVX31190.1"/>
    <property type="molecule type" value="Genomic_DNA"/>
</dbReference>
<proteinExistence type="predicted"/>
<dbReference type="RefSeq" id="WP_116470576.1">
    <property type="nucleotide sequence ID" value="NZ_QENQ01000001.1"/>
</dbReference>
<dbReference type="AlphaFoldDB" id="A0A2U0SIL8"/>
<dbReference type="OrthoDB" id="7565373at2"/>
<protein>
    <submittedName>
        <fullName evidence="1">Uncharacterized protein</fullName>
    </submittedName>
</protein>
<evidence type="ECO:0000313" key="1">
    <source>
        <dbReference type="EMBL" id="PVX31190.1"/>
    </source>
</evidence>
<reference evidence="1 2" key="1">
    <citation type="submission" date="2018-05" db="EMBL/GenBank/DDBJ databases">
        <title>Description of Sphingomonas pokkalii sp nov, isolated from the rhizosphere of saline tolerant pokkali rice and its draft genome analysis.</title>
        <authorList>
            <person name="Menon R."/>
            <person name="Kumari S."/>
            <person name="Rameshkumar N."/>
        </authorList>
    </citation>
    <scope>NUCLEOTIDE SEQUENCE [LARGE SCALE GENOMIC DNA]</scope>
    <source>
        <strain evidence="1 2">L3B27</strain>
    </source>
</reference>
<gene>
    <name evidence="1" type="ORF">DD559_19115</name>
</gene>
<keyword evidence="2" id="KW-1185">Reference proteome</keyword>